<feature type="compositionally biased region" description="Polar residues" evidence="2">
    <location>
        <begin position="227"/>
        <end position="236"/>
    </location>
</feature>
<feature type="coiled-coil region" evidence="1">
    <location>
        <begin position="10"/>
        <end position="44"/>
    </location>
</feature>
<dbReference type="GO" id="GO:0003677">
    <property type="term" value="F:DNA binding"/>
    <property type="evidence" value="ECO:0007669"/>
    <property type="project" value="UniProtKB-KW"/>
</dbReference>
<feature type="compositionally biased region" description="Acidic residues" evidence="2">
    <location>
        <begin position="310"/>
        <end position="346"/>
    </location>
</feature>
<feature type="region of interest" description="Disordered" evidence="2">
    <location>
        <begin position="96"/>
        <end position="205"/>
    </location>
</feature>
<proteinExistence type="predicted"/>
<accession>A0A3L6SMD2</accession>
<feature type="compositionally biased region" description="Polar residues" evidence="2">
    <location>
        <begin position="348"/>
        <end position="357"/>
    </location>
</feature>
<sequence>MDAAGAAAKFRALHAELDAKSSRVAELEARVLLLEAENARLREALARGEATGRTSEGGSKFGRLAAVLPGSEHEAAEKPCGSVACDVIEVSDNDDEGAAVGANRGRSPGEGVVAVPTPRKRAVRAVTGESEDEGDAEGGGGSSKENSVGLEDDDVLPSPRGKKRAAARVVTSNSEDEDVSDGGLGSAKDDGGDQEEGVKASKKRGFCRICDSEDEDAIEGVDVVTSKAASRSQIQSGEDEDDDVVPICQVLKKMRRERASDDDDDEELGETKGCSTPPTRRSARLVKNQSKGRQAARRVLNFVEPKEYEGSEDDVEEDDDMEEFINDEDSSENTSDSAEESCDEPDASGTSVLNEGSSPAPEESDSEIDYADVMARIGRKNKAEDWKFEGDMLAAFGEHPELCLKAVCALYRKQTEDEQKQKATFVQNKQGFNQIHALRGSRIAEFLLDGDLYGPLKKTIPDLEKYDRNALGFCLKVASHYSKQLFAIFQNKEDPYFHP</sequence>
<evidence type="ECO:0000256" key="2">
    <source>
        <dbReference type="SAM" id="MobiDB-lite"/>
    </source>
</evidence>
<dbReference type="STRING" id="4540.A0A3L6SMD2"/>
<gene>
    <name evidence="3" type="ORF">C2845_PM07G39220</name>
</gene>
<comment type="caution">
    <text evidence="3">The sequence shown here is derived from an EMBL/GenBank/DDBJ whole genome shotgun (WGS) entry which is preliminary data.</text>
</comment>
<dbReference type="GO" id="GO:0004386">
    <property type="term" value="F:helicase activity"/>
    <property type="evidence" value="ECO:0007669"/>
    <property type="project" value="UniProtKB-KW"/>
</dbReference>
<dbReference type="Proteomes" id="UP000275267">
    <property type="component" value="Unassembled WGS sequence"/>
</dbReference>
<evidence type="ECO:0000256" key="1">
    <source>
        <dbReference type="SAM" id="Coils"/>
    </source>
</evidence>
<name>A0A3L6SMD2_PANMI</name>
<feature type="region of interest" description="Disordered" evidence="2">
    <location>
        <begin position="223"/>
        <end position="370"/>
    </location>
</feature>
<feature type="compositionally biased region" description="Basic and acidic residues" evidence="2">
    <location>
        <begin position="187"/>
        <end position="199"/>
    </location>
</feature>
<dbReference type="PANTHER" id="PTHR34380">
    <property type="entry name" value="BNAA03G12380D PROTEIN"/>
    <property type="match status" value="1"/>
</dbReference>
<dbReference type="PANTHER" id="PTHR34380:SF1">
    <property type="entry name" value="OS01G0221300 PROTEIN"/>
    <property type="match status" value="1"/>
</dbReference>
<evidence type="ECO:0000313" key="3">
    <source>
        <dbReference type="EMBL" id="RLN23776.1"/>
    </source>
</evidence>
<keyword evidence="4" id="KW-1185">Reference proteome</keyword>
<dbReference type="OrthoDB" id="1899721at2759"/>
<protein>
    <submittedName>
        <fullName evidence="3">Chromodomain-helicase-DNA-binding protein 1-like</fullName>
    </submittedName>
</protein>
<organism evidence="3 4">
    <name type="scientific">Panicum miliaceum</name>
    <name type="common">Proso millet</name>
    <name type="synonym">Broomcorn millet</name>
    <dbReference type="NCBI Taxonomy" id="4540"/>
    <lineage>
        <taxon>Eukaryota</taxon>
        <taxon>Viridiplantae</taxon>
        <taxon>Streptophyta</taxon>
        <taxon>Embryophyta</taxon>
        <taxon>Tracheophyta</taxon>
        <taxon>Spermatophyta</taxon>
        <taxon>Magnoliopsida</taxon>
        <taxon>Liliopsida</taxon>
        <taxon>Poales</taxon>
        <taxon>Poaceae</taxon>
        <taxon>PACMAD clade</taxon>
        <taxon>Panicoideae</taxon>
        <taxon>Panicodae</taxon>
        <taxon>Paniceae</taxon>
        <taxon>Panicinae</taxon>
        <taxon>Panicum</taxon>
        <taxon>Panicum sect. Panicum</taxon>
    </lineage>
</organism>
<keyword evidence="1" id="KW-0175">Coiled coil</keyword>
<dbReference type="EMBL" id="PQIB02000004">
    <property type="protein sequence ID" value="RLN23776.1"/>
    <property type="molecule type" value="Genomic_DNA"/>
</dbReference>
<dbReference type="AlphaFoldDB" id="A0A3L6SMD2"/>
<evidence type="ECO:0000313" key="4">
    <source>
        <dbReference type="Proteomes" id="UP000275267"/>
    </source>
</evidence>
<reference evidence="4" key="1">
    <citation type="journal article" date="2019" name="Nat. Commun.">
        <title>The genome of broomcorn millet.</title>
        <authorList>
            <person name="Zou C."/>
            <person name="Miki D."/>
            <person name="Li D."/>
            <person name="Tang Q."/>
            <person name="Xiao L."/>
            <person name="Rajput S."/>
            <person name="Deng P."/>
            <person name="Jia W."/>
            <person name="Huang R."/>
            <person name="Zhang M."/>
            <person name="Sun Y."/>
            <person name="Hu J."/>
            <person name="Fu X."/>
            <person name="Schnable P.S."/>
            <person name="Li F."/>
            <person name="Zhang H."/>
            <person name="Feng B."/>
            <person name="Zhu X."/>
            <person name="Liu R."/>
            <person name="Schnable J.C."/>
            <person name="Zhu J.-K."/>
            <person name="Zhang H."/>
        </authorList>
    </citation>
    <scope>NUCLEOTIDE SEQUENCE [LARGE SCALE GENOMIC DNA]</scope>
</reference>